<gene>
    <name evidence="1" type="ORF">P153DRAFT_433002</name>
</gene>
<dbReference type="RefSeq" id="XP_033521571.1">
    <property type="nucleotide sequence ID" value="XM_033673000.1"/>
</dbReference>
<proteinExistence type="predicted"/>
<dbReference type="OrthoDB" id="4840564at2759"/>
<dbReference type="Proteomes" id="UP000799771">
    <property type="component" value="Unassembled WGS sequence"/>
</dbReference>
<evidence type="ECO:0000313" key="2">
    <source>
        <dbReference type="Proteomes" id="UP000799771"/>
    </source>
</evidence>
<accession>A0A6A6A5B2</accession>
<organism evidence="1 2">
    <name type="scientific">Dothidotthia symphoricarpi CBS 119687</name>
    <dbReference type="NCBI Taxonomy" id="1392245"/>
    <lineage>
        <taxon>Eukaryota</taxon>
        <taxon>Fungi</taxon>
        <taxon>Dikarya</taxon>
        <taxon>Ascomycota</taxon>
        <taxon>Pezizomycotina</taxon>
        <taxon>Dothideomycetes</taxon>
        <taxon>Pleosporomycetidae</taxon>
        <taxon>Pleosporales</taxon>
        <taxon>Dothidotthiaceae</taxon>
        <taxon>Dothidotthia</taxon>
    </lineage>
</organism>
<reference evidence="1" key="1">
    <citation type="journal article" date="2020" name="Stud. Mycol.">
        <title>101 Dothideomycetes genomes: a test case for predicting lifestyles and emergence of pathogens.</title>
        <authorList>
            <person name="Haridas S."/>
            <person name="Albert R."/>
            <person name="Binder M."/>
            <person name="Bloem J."/>
            <person name="Labutti K."/>
            <person name="Salamov A."/>
            <person name="Andreopoulos B."/>
            <person name="Baker S."/>
            <person name="Barry K."/>
            <person name="Bills G."/>
            <person name="Bluhm B."/>
            <person name="Cannon C."/>
            <person name="Castanera R."/>
            <person name="Culley D."/>
            <person name="Daum C."/>
            <person name="Ezra D."/>
            <person name="Gonzalez J."/>
            <person name="Henrissat B."/>
            <person name="Kuo A."/>
            <person name="Liang C."/>
            <person name="Lipzen A."/>
            <person name="Lutzoni F."/>
            <person name="Magnuson J."/>
            <person name="Mondo S."/>
            <person name="Nolan M."/>
            <person name="Ohm R."/>
            <person name="Pangilinan J."/>
            <person name="Park H.-J."/>
            <person name="Ramirez L."/>
            <person name="Alfaro M."/>
            <person name="Sun H."/>
            <person name="Tritt A."/>
            <person name="Yoshinaga Y."/>
            <person name="Zwiers L.-H."/>
            <person name="Turgeon B."/>
            <person name="Goodwin S."/>
            <person name="Spatafora J."/>
            <person name="Crous P."/>
            <person name="Grigoriev I."/>
        </authorList>
    </citation>
    <scope>NUCLEOTIDE SEQUENCE</scope>
    <source>
        <strain evidence="1">CBS 119687</strain>
    </source>
</reference>
<dbReference type="EMBL" id="ML977511">
    <property type="protein sequence ID" value="KAF2127182.1"/>
    <property type="molecule type" value="Genomic_DNA"/>
</dbReference>
<keyword evidence="2" id="KW-1185">Reference proteome</keyword>
<dbReference type="AlphaFoldDB" id="A0A6A6A5B2"/>
<sequence length="541" mass="63201">MQLSRQTHLGSIDTKLLTIVDLQGPPVWPCTIIQSEEAYILHRLPDELLLLIVKFSLYTNDRTTRETTRETWALFEDVRACDTSCIMALSQVCHRFKRIAQPLLFSNIGFMHPNQVLPPSIRVLRLHRTLSDRVDLRQHCRYLTINMGDVARREARTLGYYSVARDFVTWFANTKYLSIHDSQCSTHGAAESDESGAHGSNSETCAWDLYRYAVDKLECVEYAYIDRAHCRIQLNQMIESLGFPKLKKLELIRVHLDGHVELEAKKHRTAPFTHLHLFNTVLTARATYILLQWPRVLTHFVFDAYPYQPPFVDYPTLESWLLIHAETLVHIKISCLHPKRSKRLLNATLFPQLELLSLSRWQMQSGLRTDHSTSVRTDQVNLLGSSLKIFCWDFTIEDSELSRLPFGDDEASWIRTLSERAFEHKAALETIKILYSLDDHHRTRSKGYPWECMEDAQRHLVKFGIELIYDKPPMSKDEWTRYYETGIAPYADFWGPRVHYQPPRESTLEEDEAERRLDAEYDELMRQGLYHGEDIRRYLGA</sequence>
<name>A0A6A6A5B2_9PLEO</name>
<protein>
    <submittedName>
        <fullName evidence="1">Uncharacterized protein</fullName>
    </submittedName>
</protein>
<evidence type="ECO:0000313" key="1">
    <source>
        <dbReference type="EMBL" id="KAF2127182.1"/>
    </source>
</evidence>
<dbReference type="GeneID" id="54413432"/>